<feature type="transmembrane region" description="Helical" evidence="2">
    <location>
        <begin position="70"/>
        <end position="91"/>
    </location>
</feature>
<proteinExistence type="predicted"/>
<dbReference type="GO" id="GO:0009103">
    <property type="term" value="P:lipopolysaccharide biosynthetic process"/>
    <property type="evidence" value="ECO:0007669"/>
    <property type="project" value="TreeGrafter"/>
</dbReference>
<dbReference type="InterPro" id="IPR050879">
    <property type="entry name" value="Acyltransferase_3"/>
</dbReference>
<dbReference type="PANTHER" id="PTHR23028">
    <property type="entry name" value="ACETYLTRANSFERASE"/>
    <property type="match status" value="1"/>
</dbReference>
<feature type="region of interest" description="Disordered" evidence="1">
    <location>
        <begin position="344"/>
        <end position="384"/>
    </location>
</feature>
<evidence type="ECO:0000313" key="5">
    <source>
        <dbReference type="Proteomes" id="UP000318103"/>
    </source>
</evidence>
<evidence type="ECO:0000259" key="3">
    <source>
        <dbReference type="Pfam" id="PF01757"/>
    </source>
</evidence>
<dbReference type="Pfam" id="PF01757">
    <property type="entry name" value="Acyl_transf_3"/>
    <property type="match status" value="1"/>
</dbReference>
<keyword evidence="2" id="KW-1133">Transmembrane helix</keyword>
<feature type="transmembrane region" description="Helical" evidence="2">
    <location>
        <begin position="32"/>
        <end position="50"/>
    </location>
</feature>
<name>A0A542SXP3_9ACTN</name>
<evidence type="ECO:0000256" key="1">
    <source>
        <dbReference type="SAM" id="MobiDB-lite"/>
    </source>
</evidence>
<dbReference type="EMBL" id="VFNX01000007">
    <property type="protein sequence ID" value="TQK79328.1"/>
    <property type="molecule type" value="Genomic_DNA"/>
</dbReference>
<protein>
    <submittedName>
        <fullName evidence="4">Peptidoglycan/LPS O-acetylase OafA/YrhL</fullName>
    </submittedName>
</protein>
<dbReference type="GO" id="GO:0016747">
    <property type="term" value="F:acyltransferase activity, transferring groups other than amino-acyl groups"/>
    <property type="evidence" value="ECO:0007669"/>
    <property type="project" value="InterPro"/>
</dbReference>
<feature type="transmembrane region" description="Helical" evidence="2">
    <location>
        <begin position="220"/>
        <end position="253"/>
    </location>
</feature>
<dbReference type="GO" id="GO:0016020">
    <property type="term" value="C:membrane"/>
    <property type="evidence" value="ECO:0007669"/>
    <property type="project" value="TreeGrafter"/>
</dbReference>
<organism evidence="4 5">
    <name type="scientific">Streptomyces puniciscabiei</name>
    <dbReference type="NCBI Taxonomy" id="164348"/>
    <lineage>
        <taxon>Bacteria</taxon>
        <taxon>Bacillati</taxon>
        <taxon>Actinomycetota</taxon>
        <taxon>Actinomycetes</taxon>
        <taxon>Kitasatosporales</taxon>
        <taxon>Streptomycetaceae</taxon>
        <taxon>Streptomyces</taxon>
    </lineage>
</organism>
<dbReference type="Proteomes" id="UP000318103">
    <property type="component" value="Unassembled WGS sequence"/>
</dbReference>
<keyword evidence="2" id="KW-0472">Membrane</keyword>
<comment type="caution">
    <text evidence="4">The sequence shown here is derived from an EMBL/GenBank/DDBJ whole genome shotgun (WGS) entry which is preliminary data.</text>
</comment>
<dbReference type="AlphaFoldDB" id="A0A542SXP3"/>
<feature type="transmembrane region" description="Helical" evidence="2">
    <location>
        <begin position="273"/>
        <end position="294"/>
    </location>
</feature>
<accession>A0A542SXP3</accession>
<feature type="transmembrane region" description="Helical" evidence="2">
    <location>
        <begin position="306"/>
        <end position="328"/>
    </location>
</feature>
<gene>
    <name evidence="4" type="ORF">FB563_8323</name>
</gene>
<dbReference type="PANTHER" id="PTHR23028:SF53">
    <property type="entry name" value="ACYL_TRANSF_3 DOMAIN-CONTAINING PROTEIN"/>
    <property type="match status" value="1"/>
</dbReference>
<evidence type="ECO:0000313" key="4">
    <source>
        <dbReference type="EMBL" id="TQK79328.1"/>
    </source>
</evidence>
<dbReference type="InterPro" id="IPR002656">
    <property type="entry name" value="Acyl_transf_3_dom"/>
</dbReference>
<sequence>MFFFHLSLTFIPMNPFSDPTWADAYKTIFWKAGWVGVSFFFVLSGFLLMWRNSDSRGYWHFFRKRLVKLFPSHVVTWTAAMVLFAGAAAATPWDYLPNLFLVNSWFPVHDIFLAVNVPSWSLCCELMFYAVFPLLAPLVRRIPDRRLALALAGCVAGTFVIAGITTLLPNTPHTDGMPISTIQFWFGYNFPLPRLLEFTAGMILARLLAAGRLPTVRPAVAWGALLVGYVVAELVPFTFSFIPFTLAPLLLLVGSAVRRDLDGRPTWPSSRPMVWLGEVSFGFYMTQHVIMYTLRVKIQHGAHYAPLPAIGLILGTFAATILAGWLLYRLVELPAMNRWATARRDPGLPQGAPVRTPVAPTETERAATDGLEADGVEAGAGVSS</sequence>
<reference evidence="4 5" key="1">
    <citation type="submission" date="2019-06" db="EMBL/GenBank/DDBJ databases">
        <title>Sequencing the genomes of 1000 actinobacteria strains.</title>
        <authorList>
            <person name="Klenk H.-P."/>
        </authorList>
    </citation>
    <scope>NUCLEOTIDE SEQUENCE [LARGE SCALE GENOMIC DNA]</scope>
    <source>
        <strain evidence="4 5">DSM 41929</strain>
    </source>
</reference>
<feature type="transmembrane region" description="Helical" evidence="2">
    <location>
        <begin position="111"/>
        <end position="135"/>
    </location>
</feature>
<keyword evidence="2" id="KW-0812">Transmembrane</keyword>
<evidence type="ECO:0000256" key="2">
    <source>
        <dbReference type="SAM" id="Phobius"/>
    </source>
</evidence>
<keyword evidence="5" id="KW-1185">Reference proteome</keyword>
<feature type="domain" description="Acyltransferase 3" evidence="3">
    <location>
        <begin position="2"/>
        <end position="328"/>
    </location>
</feature>
<feature type="transmembrane region" description="Helical" evidence="2">
    <location>
        <begin position="147"/>
        <end position="168"/>
    </location>
</feature>